<dbReference type="Proteomes" id="UP000594097">
    <property type="component" value="Segment"/>
</dbReference>
<keyword evidence="2" id="KW-1185">Reference proteome</keyword>
<dbReference type="EMBL" id="MT774393">
    <property type="protein sequence ID" value="QOR59773.1"/>
    <property type="molecule type" value="Genomic_DNA"/>
</dbReference>
<sequence length="161" mass="18856">MNKETKGVLGVYLINIDSKGNEYNLYSVDENLYKSIIKEAERCSNSFHVAAFVDKYNIRPQDIIVHGESEVWNAPDKMKREYREQTEALLKSILPRPKSVKDEIRNVVRNSYKCWCAKELGLEDVCDHRTAWESWHCLMNRINMPKYCIVVKQPANKKESK</sequence>
<name>A0A7M1RZB0_9CAUD</name>
<accession>A0A7M1RZB0</accession>
<dbReference type="RefSeq" id="YP_010111931.1">
    <property type="nucleotide sequence ID" value="NC_055886.1"/>
</dbReference>
<evidence type="ECO:0000313" key="2">
    <source>
        <dbReference type="Proteomes" id="UP000594097"/>
    </source>
</evidence>
<dbReference type="KEGG" id="vg:65130385"/>
<reference evidence="1 2" key="1">
    <citation type="submission" date="2020-07" db="EMBL/GenBank/DDBJ databases">
        <title>Taxonomic proposal: Crassvirales, a new order of highly abundant and diverse bacterial viruses.</title>
        <authorList>
            <person name="Shkoporov A.N."/>
            <person name="Stockdale S.R."/>
            <person name="Guerin E."/>
            <person name="Ross R.P."/>
            <person name="Hill C."/>
        </authorList>
    </citation>
    <scope>NUCLEOTIDE SEQUENCE [LARGE SCALE GENOMIC DNA]</scope>
</reference>
<organism evidence="1 2">
    <name type="scientific">uncultured phage cr127_1</name>
    <dbReference type="NCBI Taxonomy" id="2772077"/>
    <lineage>
        <taxon>Viruses</taxon>
        <taxon>Duplodnaviria</taxon>
        <taxon>Heunggongvirae</taxon>
        <taxon>Uroviricota</taxon>
        <taxon>Caudoviricetes</taxon>
        <taxon>Crassvirales</taxon>
        <taxon>Crevaviridae</taxon>
        <taxon>Doltivirinae</taxon>
        <taxon>Kahucivirus</taxon>
        <taxon>Kahucivirus intestinalis</taxon>
    </lineage>
</organism>
<protein>
    <submittedName>
        <fullName evidence="1">Uncharacterized protein</fullName>
    </submittedName>
</protein>
<evidence type="ECO:0000313" key="1">
    <source>
        <dbReference type="EMBL" id="QOR59773.1"/>
    </source>
</evidence>
<proteinExistence type="predicted"/>
<dbReference type="GeneID" id="65130385"/>